<comment type="caution">
    <text evidence="2">The sequence shown here is derived from an EMBL/GenBank/DDBJ whole genome shotgun (WGS) entry which is preliminary data.</text>
</comment>
<feature type="region of interest" description="Disordered" evidence="1">
    <location>
        <begin position="355"/>
        <end position="380"/>
    </location>
</feature>
<protein>
    <submittedName>
        <fullName evidence="2">Uncharacterized protein</fullName>
    </submittedName>
</protein>
<evidence type="ECO:0000256" key="1">
    <source>
        <dbReference type="SAM" id="MobiDB-lite"/>
    </source>
</evidence>
<sequence length="380" mass="43389">MPLSMFIASKSSRHRVATIALYRALIKTSRDIALPKDLQPSGPVHPIVHLIRKRVGKNKTYTSLRLVYAAMTAGYKFLTMFTKAQDPSTPEYTMIVEHLRKRANEAALSRSKLPPQKPRRSWSRNPPLLTRISHPDAPPKYISTVRPRPKSAFNGERKLPVFGATAEGLPYLRVQKPQPRLLSMTIHKKQMVFVGKGRKLEEIDEMRMPAAEQEDNWERLVRKELKAAGIEKEAAHDDTFGGYQRSEVLSRLWHMNSMSKTWKDWVARGNALHQIAEEERVLAEKETEIAEGLQKGVTDVHGAQDELDSITAKILEQRRDMAEAQAPAEAPTPVVDPFLSPAWRAVVKRDEERILAQKNRRASSRMERRENNNDSRLDMK</sequence>
<organism evidence="2 3">
    <name type="scientific">Neonectria magnoliae</name>
    <dbReference type="NCBI Taxonomy" id="2732573"/>
    <lineage>
        <taxon>Eukaryota</taxon>
        <taxon>Fungi</taxon>
        <taxon>Dikarya</taxon>
        <taxon>Ascomycota</taxon>
        <taxon>Pezizomycotina</taxon>
        <taxon>Sordariomycetes</taxon>
        <taxon>Hypocreomycetidae</taxon>
        <taxon>Hypocreales</taxon>
        <taxon>Nectriaceae</taxon>
        <taxon>Neonectria</taxon>
    </lineage>
</organism>
<keyword evidence="3" id="KW-1185">Reference proteome</keyword>
<feature type="region of interest" description="Disordered" evidence="1">
    <location>
        <begin position="106"/>
        <end position="149"/>
    </location>
</feature>
<evidence type="ECO:0000313" key="2">
    <source>
        <dbReference type="EMBL" id="KAK7426607.1"/>
    </source>
</evidence>
<reference evidence="2 3" key="1">
    <citation type="journal article" date="2025" name="Microbiol. Resour. Announc.">
        <title>Draft genome sequences for Neonectria magnoliae and Neonectria punicea, canker pathogens of Liriodendron tulipifera and Acer saccharum in West Virginia.</title>
        <authorList>
            <person name="Petronek H.M."/>
            <person name="Kasson M.T."/>
            <person name="Metheny A.M."/>
            <person name="Stauder C.M."/>
            <person name="Lovett B."/>
            <person name="Lynch S.C."/>
            <person name="Garnas J.R."/>
            <person name="Kasson L.R."/>
            <person name="Stajich J.E."/>
        </authorList>
    </citation>
    <scope>NUCLEOTIDE SEQUENCE [LARGE SCALE GENOMIC DNA]</scope>
    <source>
        <strain evidence="2 3">NRRL 64651</strain>
    </source>
</reference>
<feature type="compositionally biased region" description="Basic and acidic residues" evidence="1">
    <location>
        <begin position="364"/>
        <end position="380"/>
    </location>
</feature>
<dbReference type="Proteomes" id="UP001498421">
    <property type="component" value="Unassembled WGS sequence"/>
</dbReference>
<evidence type="ECO:0000313" key="3">
    <source>
        <dbReference type="Proteomes" id="UP001498421"/>
    </source>
</evidence>
<name>A0ABR1I0W0_9HYPO</name>
<gene>
    <name evidence="2" type="ORF">QQZ08_006937</name>
</gene>
<proteinExistence type="predicted"/>
<dbReference type="EMBL" id="JAZAVK010000064">
    <property type="protein sequence ID" value="KAK7426607.1"/>
    <property type="molecule type" value="Genomic_DNA"/>
</dbReference>
<accession>A0ABR1I0W0</accession>